<evidence type="ECO:0000256" key="2">
    <source>
        <dbReference type="ARBA" id="ARBA00022692"/>
    </source>
</evidence>
<evidence type="ECO:0000256" key="4">
    <source>
        <dbReference type="ARBA" id="ARBA00023136"/>
    </source>
</evidence>
<dbReference type="SUPFAM" id="SSF144091">
    <property type="entry name" value="Rhomboid-like"/>
    <property type="match status" value="1"/>
</dbReference>
<feature type="transmembrane region" description="Helical" evidence="5">
    <location>
        <begin position="72"/>
        <end position="90"/>
    </location>
</feature>
<evidence type="ECO:0000259" key="6">
    <source>
        <dbReference type="Pfam" id="PF01694"/>
    </source>
</evidence>
<dbReference type="STRING" id="589385.SAMN05421504_103438"/>
<dbReference type="AlphaFoldDB" id="A0A1H3DLI6"/>
<evidence type="ECO:0000256" key="5">
    <source>
        <dbReference type="SAM" id="Phobius"/>
    </source>
</evidence>
<dbReference type="EMBL" id="FNON01000003">
    <property type="protein sequence ID" value="SDX67265.1"/>
    <property type="molecule type" value="Genomic_DNA"/>
</dbReference>
<accession>A0A1H3DLI6</accession>
<keyword evidence="4 5" id="KW-0472">Membrane</keyword>
<name>A0A1H3DLI6_9PSEU</name>
<evidence type="ECO:0000256" key="1">
    <source>
        <dbReference type="ARBA" id="ARBA00004141"/>
    </source>
</evidence>
<dbReference type="Pfam" id="PF01694">
    <property type="entry name" value="Rhomboid"/>
    <property type="match status" value="1"/>
</dbReference>
<dbReference type="InterPro" id="IPR022764">
    <property type="entry name" value="Peptidase_S54_rhomboid_dom"/>
</dbReference>
<keyword evidence="3 5" id="KW-1133">Transmembrane helix</keyword>
<evidence type="ECO:0000313" key="8">
    <source>
        <dbReference type="Proteomes" id="UP000199515"/>
    </source>
</evidence>
<evidence type="ECO:0000256" key="3">
    <source>
        <dbReference type="ARBA" id="ARBA00022989"/>
    </source>
</evidence>
<feature type="transmembrane region" description="Helical" evidence="5">
    <location>
        <begin position="97"/>
        <end position="114"/>
    </location>
</feature>
<feature type="transmembrane region" description="Helical" evidence="5">
    <location>
        <begin position="120"/>
        <end position="138"/>
    </location>
</feature>
<feature type="transmembrane region" description="Helical" evidence="5">
    <location>
        <begin position="167"/>
        <end position="183"/>
    </location>
</feature>
<feature type="transmembrane region" description="Helical" evidence="5">
    <location>
        <begin position="20"/>
        <end position="47"/>
    </location>
</feature>
<dbReference type="OrthoDB" id="3390953at2"/>
<dbReference type="RefSeq" id="WP_091289511.1">
    <property type="nucleotide sequence ID" value="NZ_FNON01000003.1"/>
</dbReference>
<dbReference type="InterPro" id="IPR035952">
    <property type="entry name" value="Rhomboid-like_sf"/>
</dbReference>
<organism evidence="7 8">
    <name type="scientific">Amycolatopsis xylanica</name>
    <dbReference type="NCBI Taxonomy" id="589385"/>
    <lineage>
        <taxon>Bacteria</taxon>
        <taxon>Bacillati</taxon>
        <taxon>Actinomycetota</taxon>
        <taxon>Actinomycetes</taxon>
        <taxon>Pseudonocardiales</taxon>
        <taxon>Pseudonocardiaceae</taxon>
        <taxon>Amycolatopsis</taxon>
    </lineage>
</organism>
<feature type="transmembrane region" description="Helical" evidence="5">
    <location>
        <begin position="145"/>
        <end position="161"/>
    </location>
</feature>
<gene>
    <name evidence="7" type="ORF">SAMN05421504_103438</name>
</gene>
<dbReference type="Gene3D" id="1.20.1540.10">
    <property type="entry name" value="Rhomboid-like"/>
    <property type="match status" value="1"/>
</dbReference>
<sequence>MTENATPLPPLPDVRTRVPVGTIVVLACWATGTALYHLGAVGLFLAVRRDPDALAAGQVWRLISPVLVQPDPLPSVLGLAVLAAVVGTIAERTLGTGRLVVLLTAGALAGHGVGELWQPFSGGVSVAFCGPLGALAVYSLSRRRQVVAAGIVLAGAAVLSVSTDIHGPAILAGAAAGFLLVRTKKQDNRRTVTRPGCRA</sequence>
<proteinExistence type="predicted"/>
<keyword evidence="2 5" id="KW-0812">Transmembrane</keyword>
<dbReference type="Proteomes" id="UP000199515">
    <property type="component" value="Unassembled WGS sequence"/>
</dbReference>
<evidence type="ECO:0000313" key="7">
    <source>
        <dbReference type="EMBL" id="SDX67265.1"/>
    </source>
</evidence>
<feature type="domain" description="Peptidase S54 rhomboid" evidence="6">
    <location>
        <begin position="57"/>
        <end position="181"/>
    </location>
</feature>
<dbReference type="GO" id="GO:0016020">
    <property type="term" value="C:membrane"/>
    <property type="evidence" value="ECO:0007669"/>
    <property type="project" value="UniProtKB-SubCell"/>
</dbReference>
<dbReference type="GO" id="GO:0004252">
    <property type="term" value="F:serine-type endopeptidase activity"/>
    <property type="evidence" value="ECO:0007669"/>
    <property type="project" value="InterPro"/>
</dbReference>
<comment type="subcellular location">
    <subcellularLocation>
        <location evidence="1">Membrane</location>
        <topology evidence="1">Multi-pass membrane protein</topology>
    </subcellularLocation>
</comment>
<protein>
    <submittedName>
        <fullName evidence="7">Rhomboid family protein</fullName>
    </submittedName>
</protein>
<keyword evidence="8" id="KW-1185">Reference proteome</keyword>
<reference evidence="7 8" key="1">
    <citation type="submission" date="2016-10" db="EMBL/GenBank/DDBJ databases">
        <authorList>
            <person name="de Groot N.N."/>
        </authorList>
    </citation>
    <scope>NUCLEOTIDE SEQUENCE [LARGE SCALE GENOMIC DNA]</scope>
    <source>
        <strain evidence="7 8">CPCC 202699</strain>
    </source>
</reference>